<gene>
    <name evidence="1" type="ORF">PoB_004476900</name>
</gene>
<proteinExistence type="predicted"/>
<evidence type="ECO:0000313" key="1">
    <source>
        <dbReference type="EMBL" id="GFO18264.1"/>
    </source>
</evidence>
<reference evidence="1 2" key="1">
    <citation type="journal article" date="2021" name="Elife">
        <title>Chloroplast acquisition without the gene transfer in kleptoplastic sea slugs, Plakobranchus ocellatus.</title>
        <authorList>
            <person name="Maeda T."/>
            <person name="Takahashi S."/>
            <person name="Yoshida T."/>
            <person name="Shimamura S."/>
            <person name="Takaki Y."/>
            <person name="Nagai Y."/>
            <person name="Toyoda A."/>
            <person name="Suzuki Y."/>
            <person name="Arimoto A."/>
            <person name="Ishii H."/>
            <person name="Satoh N."/>
            <person name="Nishiyama T."/>
            <person name="Hasebe M."/>
            <person name="Maruyama T."/>
            <person name="Minagawa J."/>
            <person name="Obokata J."/>
            <person name="Shigenobu S."/>
        </authorList>
    </citation>
    <scope>NUCLEOTIDE SEQUENCE [LARGE SCALE GENOMIC DNA]</scope>
</reference>
<dbReference type="EMBL" id="BLXT01004946">
    <property type="protein sequence ID" value="GFO18264.1"/>
    <property type="molecule type" value="Genomic_DNA"/>
</dbReference>
<dbReference type="Gene3D" id="1.10.246.10">
    <property type="match status" value="1"/>
</dbReference>
<organism evidence="1 2">
    <name type="scientific">Plakobranchus ocellatus</name>
    <dbReference type="NCBI Taxonomy" id="259542"/>
    <lineage>
        <taxon>Eukaryota</taxon>
        <taxon>Metazoa</taxon>
        <taxon>Spiralia</taxon>
        <taxon>Lophotrochozoa</taxon>
        <taxon>Mollusca</taxon>
        <taxon>Gastropoda</taxon>
        <taxon>Heterobranchia</taxon>
        <taxon>Euthyneura</taxon>
        <taxon>Panpulmonata</taxon>
        <taxon>Sacoglossa</taxon>
        <taxon>Placobranchoidea</taxon>
        <taxon>Plakobranchidae</taxon>
        <taxon>Plakobranchus</taxon>
    </lineage>
</organism>
<protein>
    <submittedName>
        <fullName evidence="1">Uncharacterized protein</fullName>
    </submittedName>
</protein>
<evidence type="ECO:0000313" key="2">
    <source>
        <dbReference type="Proteomes" id="UP000735302"/>
    </source>
</evidence>
<sequence>MNQVSSSYRIPDKGKASFSLKVERYGGTNDLRSNNFTVEIFAKKNSPSFSKAQIILSSSGTCGVGYLAYDSLHYNLKEPPSANCSTVLTTKQSGSLRKSHPLYWSSPFCGCVRIRAVVMESPLDKDGVSTGYTQNFCVVTKSRSPDTDRKKALCDVLNRYSTQEIISTPLFLERHNLKWKGLNKTAVEVEIDARRKRLKNCCEQGSFPSNNDCFAQERHLRIRELCRQKNSSPRPLPFTLLRRKNMEEALQACCSKPKEEDIFECFKRNPDDIHKYASALEFSLDETDPLNDLADYVMIQEDVEVWDSLTKVMQTQFPTVAAKAPGVAEGSPKDGINDLDISKAGTVFMQSLPNGETLVATGHTPEAAKSLMDSLQSRVTTLSRTQLHRIEVVSQPSPCDMQFGFTENLRRVKSSGNRLEIKRLNPNLKKNTDKKLYQVKIKAPADSHDRFKQVFLAVTEHDECGMGHFTYSREHYQIEKETDSCPLVISSKSNGKMSELPKLTWTSPICGCVNFRALIVIDNSMKYEMDDLGDINGDLSARVCVRHKTFLWSTMSSLCHGRRRYKARMFPSLMFMENHGLQHGMLNITNLKKTLHERADMLDSVCKTLTRSIVEKKFLEWKKRLQDKFCSKTFPDIPFTVKNREKMWDRHKGCCSKKAGPDRYACFKKDLDVPCEDLWVLKVSHDELDPVNFFTEFFSYREDIQHWNKLTNLTVRAEDKDEICKKNRDMVTLQQLSMNKALPVGAGSRSRVSFSKKCVYHDLKQLNLSKQATRTNSEFTLNLRSKSSSSKQRNYSVEISSKSASLEFVQAQIAVISSSPCGPGKLEFLKTDYNYTVAEPLGMKCSNILLTTNFEKKKKVPELTWYPPLCGCVQFRALLIENGTNYERDLYADINGSLTKTMCISLKSDVTAYIEALCSVLDRHYPPEIVSSRSYLKRYASDLYPPNLMEHHTKLLDNKKLIKDCCEKGKMSDKVQCFKQLQTKRVDEYCENRTPPTVFTQLRRAHMNHMIKECCVKTGPVRYSCMQKRNEISHLHTKATAFDFSLDETDVVNDISNYVKIEKDFDIFNMITQLEKKTVMESTISNTLKSNKVTEIVKIFEARSDIQTAYIAVSESNRSHNDIAKLETSPQWDCELDCSDQTCSKYKQRVRSKWCNTKCLRRRRGKTKCQLSCEKTPVIETITHLCNRWKYIYGQCEKKGESKMQKEWCAENCNQGEDKQQNISKQFAYKKCCVAGVQYSAKLMSQQKSTRAALGQCLINRKGLRTQIKMRMNSTMREDCLTEFQSCCILQTKIPTKKSWKSKKGRSKNRSPFG</sequence>
<keyword evidence="2" id="KW-1185">Reference proteome</keyword>
<comment type="caution">
    <text evidence="1">The sequence shown here is derived from an EMBL/GenBank/DDBJ whole genome shotgun (WGS) entry which is preliminary data.</text>
</comment>
<name>A0AAV4BHE0_9GAST</name>
<dbReference type="Proteomes" id="UP000735302">
    <property type="component" value="Unassembled WGS sequence"/>
</dbReference>
<accession>A0AAV4BHE0</accession>